<gene>
    <name evidence="4" type="ORF">ACFQ34_18770</name>
</gene>
<dbReference type="InterPro" id="IPR046342">
    <property type="entry name" value="CBS_dom_sf"/>
</dbReference>
<keyword evidence="1 2" id="KW-0129">CBS domain</keyword>
<proteinExistence type="predicted"/>
<evidence type="ECO:0000259" key="3">
    <source>
        <dbReference type="PROSITE" id="PS51371"/>
    </source>
</evidence>
<protein>
    <submittedName>
        <fullName evidence="4">HPP family protein</fullName>
    </submittedName>
</protein>
<comment type="caution">
    <text evidence="4">The sequence shown here is derived from an EMBL/GenBank/DDBJ whole genome shotgun (WGS) entry which is preliminary data.</text>
</comment>
<dbReference type="EMBL" id="JBHTMB010000157">
    <property type="protein sequence ID" value="MFD1235337.1"/>
    <property type="molecule type" value="Genomic_DNA"/>
</dbReference>
<feature type="domain" description="CBS" evidence="3">
    <location>
        <begin position="88"/>
        <end position="145"/>
    </location>
</feature>
<dbReference type="InterPro" id="IPR051257">
    <property type="entry name" value="Diverse_CBS-Domain"/>
</dbReference>
<evidence type="ECO:0000256" key="2">
    <source>
        <dbReference type="PROSITE-ProRule" id="PRU00703"/>
    </source>
</evidence>
<dbReference type="PANTHER" id="PTHR43080">
    <property type="entry name" value="CBS DOMAIN-CONTAINING PROTEIN CBSX3, MITOCHONDRIAL"/>
    <property type="match status" value="1"/>
</dbReference>
<keyword evidence="5" id="KW-1185">Reference proteome</keyword>
<dbReference type="SMART" id="SM00116">
    <property type="entry name" value="CBS"/>
    <property type="match status" value="2"/>
</dbReference>
<evidence type="ECO:0000313" key="4">
    <source>
        <dbReference type="EMBL" id="MFD1235337.1"/>
    </source>
</evidence>
<dbReference type="Proteomes" id="UP001597182">
    <property type="component" value="Unassembled WGS sequence"/>
</dbReference>
<organism evidence="4 5">
    <name type="scientific">Pseudonocardia benzenivorans</name>
    <dbReference type="NCBI Taxonomy" id="228005"/>
    <lineage>
        <taxon>Bacteria</taxon>
        <taxon>Bacillati</taxon>
        <taxon>Actinomycetota</taxon>
        <taxon>Actinomycetes</taxon>
        <taxon>Pseudonocardiales</taxon>
        <taxon>Pseudonocardiaceae</taxon>
        <taxon>Pseudonocardia</taxon>
    </lineage>
</organism>
<name>A0ABW3VK02_9PSEU</name>
<accession>A0ABW3VK02</accession>
<dbReference type="Pfam" id="PF00571">
    <property type="entry name" value="CBS"/>
    <property type="match status" value="2"/>
</dbReference>
<evidence type="ECO:0000256" key="1">
    <source>
        <dbReference type="ARBA" id="ARBA00023122"/>
    </source>
</evidence>
<dbReference type="RefSeq" id="WP_103380767.1">
    <property type="nucleotide sequence ID" value="NZ_BAABKS010000090.1"/>
</dbReference>
<dbReference type="InterPro" id="IPR000644">
    <property type="entry name" value="CBS_dom"/>
</dbReference>
<dbReference type="PANTHER" id="PTHR43080:SF26">
    <property type="entry name" value="REGULATORY PROTEIN"/>
    <property type="match status" value="1"/>
</dbReference>
<sequence length="155" mass="16125">MDDVQTDAVTGVVLTAADVMSSPVVTVRADTPIAPAAALLASHGFTAAPVLGRDGNVVGMVTEGDLVRGRFSSDAAEATTAVLVDDVMTPPPAALCPDDDLADVAAAMVASDVRSVPIMDGAELVGVVTWRDLLRVVARHERTPEQVRRRRGLRA</sequence>
<dbReference type="SUPFAM" id="SSF54631">
    <property type="entry name" value="CBS-domain pair"/>
    <property type="match status" value="1"/>
</dbReference>
<feature type="domain" description="CBS" evidence="3">
    <location>
        <begin position="20"/>
        <end position="77"/>
    </location>
</feature>
<dbReference type="PROSITE" id="PS51371">
    <property type="entry name" value="CBS"/>
    <property type="match status" value="2"/>
</dbReference>
<evidence type="ECO:0000313" key="5">
    <source>
        <dbReference type="Proteomes" id="UP001597182"/>
    </source>
</evidence>
<reference evidence="5" key="1">
    <citation type="journal article" date="2019" name="Int. J. Syst. Evol. Microbiol.">
        <title>The Global Catalogue of Microorganisms (GCM) 10K type strain sequencing project: providing services to taxonomists for standard genome sequencing and annotation.</title>
        <authorList>
            <consortium name="The Broad Institute Genomics Platform"/>
            <consortium name="The Broad Institute Genome Sequencing Center for Infectious Disease"/>
            <person name="Wu L."/>
            <person name="Ma J."/>
        </authorList>
    </citation>
    <scope>NUCLEOTIDE SEQUENCE [LARGE SCALE GENOMIC DNA]</scope>
    <source>
        <strain evidence="5">CCUG 49018</strain>
    </source>
</reference>
<dbReference type="Gene3D" id="3.10.580.10">
    <property type="entry name" value="CBS-domain"/>
    <property type="match status" value="1"/>
</dbReference>